<evidence type="ECO:0000313" key="1">
    <source>
        <dbReference type="EMBL" id="PPQ91544.1"/>
    </source>
</evidence>
<evidence type="ECO:0000313" key="2">
    <source>
        <dbReference type="Proteomes" id="UP000283269"/>
    </source>
</evidence>
<dbReference type="InParanoid" id="A0A409XLC6"/>
<keyword evidence="2" id="KW-1185">Reference proteome</keyword>
<name>A0A409XLC6_PSICY</name>
<reference evidence="1 2" key="1">
    <citation type="journal article" date="2018" name="Evol. Lett.">
        <title>Horizontal gene cluster transfer increased hallucinogenic mushroom diversity.</title>
        <authorList>
            <person name="Reynolds H.T."/>
            <person name="Vijayakumar V."/>
            <person name="Gluck-Thaler E."/>
            <person name="Korotkin H.B."/>
            <person name="Matheny P.B."/>
            <person name="Slot J.C."/>
        </authorList>
    </citation>
    <scope>NUCLEOTIDE SEQUENCE [LARGE SCALE GENOMIC DNA]</scope>
    <source>
        <strain evidence="1 2">2631</strain>
    </source>
</reference>
<comment type="caution">
    <text evidence="1">The sequence shown here is derived from an EMBL/GenBank/DDBJ whole genome shotgun (WGS) entry which is preliminary data.</text>
</comment>
<dbReference type="EMBL" id="NHYD01001320">
    <property type="protein sequence ID" value="PPQ91544.1"/>
    <property type="molecule type" value="Genomic_DNA"/>
</dbReference>
<organism evidence="1 2">
    <name type="scientific">Psilocybe cyanescens</name>
    <dbReference type="NCBI Taxonomy" id="93625"/>
    <lineage>
        <taxon>Eukaryota</taxon>
        <taxon>Fungi</taxon>
        <taxon>Dikarya</taxon>
        <taxon>Basidiomycota</taxon>
        <taxon>Agaricomycotina</taxon>
        <taxon>Agaricomycetes</taxon>
        <taxon>Agaricomycetidae</taxon>
        <taxon>Agaricales</taxon>
        <taxon>Agaricineae</taxon>
        <taxon>Strophariaceae</taxon>
        <taxon>Psilocybe</taxon>
    </lineage>
</organism>
<sequence length="188" mass="19208">MSATIPTQSTVQAAAQVPTITSPATDTEASTVQGTACTAAIMITPYSYSAPASDKALAVYLEVAPTNYVAVQVEPATDTEIATVLPSSVRTSEGVGTLSRTHMSSAAAMELPTIVGLKCTPLPSESTLDTENLQPHVSDESPYSVIATDAATADSQQSDSVTLGAASMKSPAGLTLRSGSFFVQESSC</sequence>
<gene>
    <name evidence="1" type="ORF">CVT25_008768</name>
</gene>
<accession>A0A409XLC6</accession>
<dbReference type="Proteomes" id="UP000283269">
    <property type="component" value="Unassembled WGS sequence"/>
</dbReference>
<protein>
    <submittedName>
        <fullName evidence="1">Uncharacterized protein</fullName>
    </submittedName>
</protein>
<proteinExistence type="predicted"/>
<dbReference type="AlphaFoldDB" id="A0A409XLC6"/>